<evidence type="ECO:0000256" key="1">
    <source>
        <dbReference type="SAM" id="Phobius"/>
    </source>
</evidence>
<evidence type="ECO:0000313" key="2">
    <source>
        <dbReference type="EMBL" id="RRT60983.1"/>
    </source>
</evidence>
<keyword evidence="1" id="KW-1133">Transmembrane helix</keyword>
<keyword evidence="1" id="KW-0812">Transmembrane</keyword>
<accession>A0A426ZAN4</accession>
<dbReference type="AlphaFoldDB" id="A0A426ZAN4"/>
<feature type="transmembrane region" description="Helical" evidence="1">
    <location>
        <begin position="29"/>
        <end position="50"/>
    </location>
</feature>
<dbReference type="Proteomes" id="UP000287651">
    <property type="component" value="Unassembled WGS sequence"/>
</dbReference>
<comment type="caution">
    <text evidence="2">The sequence shown here is derived from an EMBL/GenBank/DDBJ whole genome shotgun (WGS) entry which is preliminary data.</text>
</comment>
<reference evidence="2 3" key="1">
    <citation type="journal article" date="2014" name="Agronomy (Basel)">
        <title>A Draft Genome Sequence for Ensete ventricosum, the Drought-Tolerant Tree Against Hunger.</title>
        <authorList>
            <person name="Harrison J."/>
            <person name="Moore K.A."/>
            <person name="Paszkiewicz K."/>
            <person name="Jones T."/>
            <person name="Grant M."/>
            <person name="Ambacheew D."/>
            <person name="Muzemil S."/>
            <person name="Studholme D.J."/>
        </authorList>
    </citation>
    <scope>NUCLEOTIDE SEQUENCE [LARGE SCALE GENOMIC DNA]</scope>
</reference>
<evidence type="ECO:0000313" key="3">
    <source>
        <dbReference type="Proteomes" id="UP000287651"/>
    </source>
</evidence>
<proteinExistence type="predicted"/>
<name>A0A426ZAN4_ENSVE</name>
<gene>
    <name evidence="2" type="ORF">B296_00043101</name>
</gene>
<protein>
    <submittedName>
        <fullName evidence="2">Uncharacterized protein</fullName>
    </submittedName>
</protein>
<feature type="non-terminal residue" evidence="2">
    <location>
        <position position="1"/>
    </location>
</feature>
<sequence length="109" mass="11939">TPGDLVDAIVPFMGESITDGTLATFMKSMYFALCSMHIDMVVDAFAGILFRIYVSLMIGVEVDEPVAQIETDTVLMFDFYSVAGYSNCFHYGSLFQVTIDVNSPEAGII</sequence>
<dbReference type="EMBL" id="AMZH03007577">
    <property type="protein sequence ID" value="RRT60983.1"/>
    <property type="molecule type" value="Genomic_DNA"/>
</dbReference>
<keyword evidence="1" id="KW-0472">Membrane</keyword>
<organism evidence="2 3">
    <name type="scientific">Ensete ventricosum</name>
    <name type="common">Abyssinian banana</name>
    <name type="synonym">Musa ensete</name>
    <dbReference type="NCBI Taxonomy" id="4639"/>
    <lineage>
        <taxon>Eukaryota</taxon>
        <taxon>Viridiplantae</taxon>
        <taxon>Streptophyta</taxon>
        <taxon>Embryophyta</taxon>
        <taxon>Tracheophyta</taxon>
        <taxon>Spermatophyta</taxon>
        <taxon>Magnoliopsida</taxon>
        <taxon>Liliopsida</taxon>
        <taxon>Zingiberales</taxon>
        <taxon>Musaceae</taxon>
        <taxon>Ensete</taxon>
    </lineage>
</organism>